<comment type="subcellular location">
    <subcellularLocation>
        <location evidence="1">Endoplasmic reticulum membrane</location>
        <topology evidence="1">Multi-pass membrane protein</topology>
    </subcellularLocation>
</comment>
<protein>
    <submittedName>
        <fullName evidence="10">Pap2 superfamily phosphatase</fullName>
    </submittedName>
</protein>
<feature type="domain" description="Phosphatidic acid phosphatase type 2/haloperoxidase" evidence="9">
    <location>
        <begin position="62"/>
        <end position="180"/>
    </location>
</feature>
<keyword evidence="6 8" id="KW-0472">Membrane</keyword>
<dbReference type="PANTHER" id="PTHR14969">
    <property type="entry name" value="SPHINGOSINE-1-PHOSPHATE PHOSPHOHYDROLASE"/>
    <property type="match status" value="1"/>
</dbReference>
<evidence type="ECO:0000256" key="8">
    <source>
        <dbReference type="SAM" id="Phobius"/>
    </source>
</evidence>
<dbReference type="Gene3D" id="1.20.144.10">
    <property type="entry name" value="Phosphatidic acid phosphatase type 2/haloperoxidase"/>
    <property type="match status" value="1"/>
</dbReference>
<name>A0A078A111_STYLE</name>
<dbReference type="InterPro" id="IPR036938">
    <property type="entry name" value="PAP2/HPO_sf"/>
</dbReference>
<dbReference type="GO" id="GO:0042392">
    <property type="term" value="F:sphingosine-1-phosphate phosphatase activity"/>
    <property type="evidence" value="ECO:0007669"/>
    <property type="project" value="TreeGrafter"/>
</dbReference>
<evidence type="ECO:0000256" key="4">
    <source>
        <dbReference type="ARBA" id="ARBA00022824"/>
    </source>
</evidence>
<dbReference type="CDD" id="cd01610">
    <property type="entry name" value="PAP2_like"/>
    <property type="match status" value="1"/>
</dbReference>
<reference evidence="10 11" key="1">
    <citation type="submission" date="2014-06" db="EMBL/GenBank/DDBJ databases">
        <authorList>
            <person name="Swart Estienne"/>
        </authorList>
    </citation>
    <scope>NUCLEOTIDE SEQUENCE [LARGE SCALE GENOMIC DNA]</scope>
    <source>
        <strain evidence="10 11">130c</strain>
    </source>
</reference>
<keyword evidence="4" id="KW-0256">Endoplasmic reticulum</keyword>
<organism evidence="10 11">
    <name type="scientific">Stylonychia lemnae</name>
    <name type="common">Ciliate</name>
    <dbReference type="NCBI Taxonomy" id="5949"/>
    <lineage>
        <taxon>Eukaryota</taxon>
        <taxon>Sar</taxon>
        <taxon>Alveolata</taxon>
        <taxon>Ciliophora</taxon>
        <taxon>Intramacronucleata</taxon>
        <taxon>Spirotrichea</taxon>
        <taxon>Stichotrichia</taxon>
        <taxon>Sporadotrichida</taxon>
        <taxon>Oxytrichidae</taxon>
        <taxon>Stylonychinae</taxon>
        <taxon>Stylonychia</taxon>
    </lineage>
</organism>
<keyword evidence="5 8" id="KW-1133">Transmembrane helix</keyword>
<feature type="transmembrane region" description="Helical" evidence="8">
    <location>
        <begin position="292"/>
        <end position="312"/>
    </location>
</feature>
<dbReference type="InterPro" id="IPR000326">
    <property type="entry name" value="PAP2/HPO"/>
</dbReference>
<gene>
    <name evidence="10" type="primary">Contig15813.g16855</name>
    <name evidence="10" type="ORF">STYLEM_4897</name>
</gene>
<feature type="transmembrane region" description="Helical" evidence="8">
    <location>
        <begin position="64"/>
        <end position="84"/>
    </location>
</feature>
<comment type="similarity">
    <text evidence="7">Belongs to the type 2 lipid phosphate phosphatase family.</text>
</comment>
<feature type="transmembrane region" description="Helical" evidence="8">
    <location>
        <begin position="324"/>
        <end position="342"/>
    </location>
</feature>
<evidence type="ECO:0000313" key="10">
    <source>
        <dbReference type="EMBL" id="CDW75901.1"/>
    </source>
</evidence>
<evidence type="ECO:0000256" key="6">
    <source>
        <dbReference type="ARBA" id="ARBA00023136"/>
    </source>
</evidence>
<proteinExistence type="inferred from homology"/>
<dbReference type="InParanoid" id="A0A078A111"/>
<evidence type="ECO:0000256" key="5">
    <source>
        <dbReference type="ARBA" id="ARBA00022989"/>
    </source>
</evidence>
<dbReference type="SMART" id="SM00014">
    <property type="entry name" value="acidPPc"/>
    <property type="match status" value="1"/>
</dbReference>
<dbReference type="EMBL" id="CCKQ01004740">
    <property type="protein sequence ID" value="CDW75901.1"/>
    <property type="molecule type" value="Genomic_DNA"/>
</dbReference>
<evidence type="ECO:0000259" key="9">
    <source>
        <dbReference type="SMART" id="SM00014"/>
    </source>
</evidence>
<evidence type="ECO:0000256" key="7">
    <source>
        <dbReference type="ARBA" id="ARBA00038324"/>
    </source>
</evidence>
<dbReference type="GO" id="GO:0005789">
    <property type="term" value="C:endoplasmic reticulum membrane"/>
    <property type="evidence" value="ECO:0007669"/>
    <property type="project" value="UniProtKB-SubCell"/>
</dbReference>
<feature type="transmembrane region" description="Helical" evidence="8">
    <location>
        <begin position="34"/>
        <end position="58"/>
    </location>
</feature>
<keyword evidence="3" id="KW-0378">Hydrolase</keyword>
<dbReference type="Pfam" id="PF01569">
    <property type="entry name" value="PAP2"/>
    <property type="match status" value="1"/>
</dbReference>
<dbReference type="Proteomes" id="UP000039865">
    <property type="component" value="Unassembled WGS sequence"/>
</dbReference>
<evidence type="ECO:0000256" key="3">
    <source>
        <dbReference type="ARBA" id="ARBA00022801"/>
    </source>
</evidence>
<dbReference type="AlphaFoldDB" id="A0A078A111"/>
<sequence>MQIGQQVGYSPSMAVYSIELIKDIQSKSTTFSIYFFKIVSDFGISMVYIEAVLPFLFFSRIKGFYYVLNVSITLFIMSVSKMAFHAPRPYMLDDDIDVHDCSVEYGLPSGHAFGNSASILVFLLDNLNSIGNLANKIIVCVGSAIFILLNGYSRLANGVHSLDQVLLGWQFGILQSVIMHYSIRKKLSAHLQDIYANGKTISQDRYLKYHMITIFAFIAGILSIFGTYIIIEKTFTPPTLWITRLHAKCEADSLWELNPLSLIQSGVFCLGIFGYLGCLLSGSTQTHANQVIWQRLIALILLLLPAGVIQIYNFETNSPYIESLQISYLPCAYAGFVMFYLMDKVSQIIFGSQSTNLHSGNLLSLSELNIKDYIIEIDGNKQNIGKITYI</sequence>
<feature type="transmembrane region" description="Helical" evidence="8">
    <location>
        <begin position="262"/>
        <end position="280"/>
    </location>
</feature>
<dbReference type="OrthoDB" id="292506at2759"/>
<evidence type="ECO:0000313" key="11">
    <source>
        <dbReference type="Proteomes" id="UP000039865"/>
    </source>
</evidence>
<feature type="transmembrane region" description="Helical" evidence="8">
    <location>
        <begin position="133"/>
        <end position="153"/>
    </location>
</feature>
<dbReference type="SUPFAM" id="SSF48317">
    <property type="entry name" value="Acid phosphatase/Vanadium-dependent haloperoxidase"/>
    <property type="match status" value="1"/>
</dbReference>
<dbReference type="PANTHER" id="PTHR14969:SF28">
    <property type="entry name" value="DIHYDROSPHINGOSINE 1-PHOSPHATE PHOSPHATASE LCB3-RELATED"/>
    <property type="match status" value="1"/>
</dbReference>
<keyword evidence="2 8" id="KW-0812">Transmembrane</keyword>
<evidence type="ECO:0000256" key="2">
    <source>
        <dbReference type="ARBA" id="ARBA00022692"/>
    </source>
</evidence>
<accession>A0A078A111</accession>
<evidence type="ECO:0000256" key="1">
    <source>
        <dbReference type="ARBA" id="ARBA00004477"/>
    </source>
</evidence>
<feature type="transmembrane region" description="Helical" evidence="8">
    <location>
        <begin position="209"/>
        <end position="231"/>
    </location>
</feature>
<keyword evidence="11" id="KW-1185">Reference proteome</keyword>